<dbReference type="InterPro" id="IPR000683">
    <property type="entry name" value="Gfo/Idh/MocA-like_OxRdtase_N"/>
</dbReference>
<dbReference type="RefSeq" id="WP_184308897.1">
    <property type="nucleotide sequence ID" value="NZ_JACHXU010000029.1"/>
</dbReference>
<dbReference type="SUPFAM" id="SSF51735">
    <property type="entry name" value="NAD(P)-binding Rossmann-fold domains"/>
    <property type="match status" value="1"/>
</dbReference>
<protein>
    <submittedName>
        <fullName evidence="5">Putative dehydrogenase</fullName>
    </submittedName>
</protein>
<dbReference type="Gene3D" id="3.40.50.720">
    <property type="entry name" value="NAD(P)-binding Rossmann-like Domain"/>
    <property type="match status" value="1"/>
</dbReference>
<reference evidence="5 6" key="1">
    <citation type="submission" date="2020-08" db="EMBL/GenBank/DDBJ databases">
        <title>Genomic Encyclopedia of Type Strains, Phase III (KMG-III): the genomes of soil and plant-associated and newly described type strains.</title>
        <authorList>
            <person name="Whitman W."/>
        </authorList>
    </citation>
    <scope>NUCLEOTIDE SEQUENCE [LARGE SCALE GENOMIC DNA]</scope>
    <source>
        <strain evidence="5 6">CECT 8075</strain>
    </source>
</reference>
<dbReference type="InterPro" id="IPR036291">
    <property type="entry name" value="NAD(P)-bd_dom_sf"/>
</dbReference>
<dbReference type="GO" id="GO:0000166">
    <property type="term" value="F:nucleotide binding"/>
    <property type="evidence" value="ECO:0007669"/>
    <property type="project" value="InterPro"/>
</dbReference>
<accession>A0A7W5H9A7</accession>
<dbReference type="Gene3D" id="3.30.360.10">
    <property type="entry name" value="Dihydrodipicolinate Reductase, domain 2"/>
    <property type="match status" value="1"/>
</dbReference>
<keyword evidence="2" id="KW-0560">Oxidoreductase</keyword>
<dbReference type="AlphaFoldDB" id="A0A7W5H9A7"/>
<feature type="compositionally biased region" description="Basic and acidic residues" evidence="3">
    <location>
        <begin position="165"/>
        <end position="185"/>
    </location>
</feature>
<evidence type="ECO:0000256" key="2">
    <source>
        <dbReference type="ARBA" id="ARBA00023002"/>
    </source>
</evidence>
<sequence length="390" mass="42981">MKLRVGLIGLGDQWQTMHRPALRMLSERFDVRAIYCSVAKLAENAVSDFQADPVDGYQSMVARDDIDAVLILEQTWLKHLPALAACDHGKAIYWASGLDFDPVGDADFKRCVEDAGIAFMASFPRRFAPATLRLKELIATDLGAPRLLFCHKRLSLVEQQTRLSRRGDPSDPVRPRLGDQSRDDSGTMSSHGHVEAQATMRNELIELIDWCSYVVGGNPASVMSANCFPNTAWDYRALSLRFESQSDPAPIQLGQAAAQQWETRSPRNRSKPKSQVPSSPATAQISCGNYIPAKWQEAIGFRPPAGMQVCCQHGVAFIDLPGTLVWFDDAGRHQESLESESPVGEKILGQFHRAVTSLVRNLSGLEDAFRAASILKAAETSSESGRRVDL</sequence>
<dbReference type="Pfam" id="PF01408">
    <property type="entry name" value="GFO_IDH_MocA"/>
    <property type="match status" value="1"/>
</dbReference>
<dbReference type="InterPro" id="IPR051317">
    <property type="entry name" value="Gfo/Idh/MocA_oxidoreduct"/>
</dbReference>
<evidence type="ECO:0000313" key="6">
    <source>
        <dbReference type="Proteomes" id="UP000536179"/>
    </source>
</evidence>
<keyword evidence="6" id="KW-1185">Reference proteome</keyword>
<proteinExistence type="inferred from homology"/>
<feature type="region of interest" description="Disordered" evidence="3">
    <location>
        <begin position="254"/>
        <end position="282"/>
    </location>
</feature>
<evidence type="ECO:0000256" key="1">
    <source>
        <dbReference type="ARBA" id="ARBA00010928"/>
    </source>
</evidence>
<feature type="compositionally biased region" description="Polar residues" evidence="3">
    <location>
        <begin position="273"/>
        <end position="282"/>
    </location>
</feature>
<dbReference type="GO" id="GO:0016491">
    <property type="term" value="F:oxidoreductase activity"/>
    <property type="evidence" value="ECO:0007669"/>
    <property type="project" value="UniProtKB-KW"/>
</dbReference>
<dbReference type="PANTHER" id="PTHR43708">
    <property type="entry name" value="CONSERVED EXPRESSED OXIDOREDUCTASE (EUROFUNG)"/>
    <property type="match status" value="1"/>
</dbReference>
<evidence type="ECO:0000256" key="3">
    <source>
        <dbReference type="SAM" id="MobiDB-lite"/>
    </source>
</evidence>
<comment type="similarity">
    <text evidence="1">Belongs to the Gfo/Idh/MocA family.</text>
</comment>
<dbReference type="PANTHER" id="PTHR43708:SF5">
    <property type="entry name" value="CONSERVED EXPRESSED OXIDOREDUCTASE (EUROFUNG)-RELATED"/>
    <property type="match status" value="1"/>
</dbReference>
<feature type="domain" description="Gfo/Idh/MocA-like oxidoreductase N-terminal" evidence="4">
    <location>
        <begin position="3"/>
        <end position="92"/>
    </location>
</feature>
<comment type="caution">
    <text evidence="5">The sequence shown here is derived from an EMBL/GenBank/DDBJ whole genome shotgun (WGS) entry which is preliminary data.</text>
</comment>
<dbReference type="EMBL" id="JACHXU010000029">
    <property type="protein sequence ID" value="MBB3209916.1"/>
    <property type="molecule type" value="Genomic_DNA"/>
</dbReference>
<feature type="region of interest" description="Disordered" evidence="3">
    <location>
        <begin position="161"/>
        <end position="193"/>
    </location>
</feature>
<evidence type="ECO:0000259" key="4">
    <source>
        <dbReference type="Pfam" id="PF01408"/>
    </source>
</evidence>
<dbReference type="Proteomes" id="UP000536179">
    <property type="component" value="Unassembled WGS sequence"/>
</dbReference>
<evidence type="ECO:0000313" key="5">
    <source>
        <dbReference type="EMBL" id="MBB3209916.1"/>
    </source>
</evidence>
<gene>
    <name evidence="5" type="ORF">FHS27_005761</name>
</gene>
<name>A0A7W5H9A7_9BACT</name>
<organism evidence="5 6">
    <name type="scientific">Aporhodopirellula rubra</name>
    <dbReference type="NCBI Taxonomy" id="980271"/>
    <lineage>
        <taxon>Bacteria</taxon>
        <taxon>Pseudomonadati</taxon>
        <taxon>Planctomycetota</taxon>
        <taxon>Planctomycetia</taxon>
        <taxon>Pirellulales</taxon>
        <taxon>Pirellulaceae</taxon>
        <taxon>Aporhodopirellula</taxon>
    </lineage>
</organism>